<evidence type="ECO:0000313" key="6">
    <source>
        <dbReference type="EMBL" id="KAE9137585.1"/>
    </source>
</evidence>
<dbReference type="Proteomes" id="UP000441208">
    <property type="component" value="Unassembled WGS sequence"/>
</dbReference>
<evidence type="ECO:0000313" key="7">
    <source>
        <dbReference type="Proteomes" id="UP000429523"/>
    </source>
</evidence>
<dbReference type="EMBL" id="QXFZ01000944">
    <property type="protein sequence ID" value="KAE9100653.1"/>
    <property type="molecule type" value="Genomic_DNA"/>
</dbReference>
<accession>A0A6A3ESV0</accession>
<dbReference type="Proteomes" id="UP000440732">
    <property type="component" value="Unassembled WGS sequence"/>
</dbReference>
<keyword evidence="2" id="KW-0812">Transmembrane</keyword>
<name>A0A6A3ESV0_9STRA</name>
<feature type="region of interest" description="Disordered" evidence="1">
    <location>
        <begin position="19"/>
        <end position="44"/>
    </location>
</feature>
<feature type="transmembrane region" description="Helical" evidence="2">
    <location>
        <begin position="234"/>
        <end position="252"/>
    </location>
</feature>
<dbReference type="Proteomes" id="UP000460718">
    <property type="component" value="Unassembled WGS sequence"/>
</dbReference>
<dbReference type="EMBL" id="QXFW01000897">
    <property type="protein sequence ID" value="KAE9000664.1"/>
    <property type="molecule type" value="Genomic_DNA"/>
</dbReference>
<evidence type="ECO:0000256" key="2">
    <source>
        <dbReference type="SAM" id="Phobius"/>
    </source>
</evidence>
<dbReference type="AlphaFoldDB" id="A0A6A3ESV0"/>
<comment type="caution">
    <text evidence="3">The sequence shown here is derived from an EMBL/GenBank/DDBJ whole genome shotgun (WGS) entry which is preliminary data.</text>
</comment>
<dbReference type="Proteomes" id="UP000429523">
    <property type="component" value="Unassembled WGS sequence"/>
</dbReference>
<evidence type="ECO:0000313" key="10">
    <source>
        <dbReference type="Proteomes" id="UP000460718"/>
    </source>
</evidence>
<gene>
    <name evidence="6" type="ORF">PF006_g14148</name>
    <name evidence="5" type="ORF">PF007_g15428</name>
    <name evidence="3" type="ORF">PF009_g13588</name>
    <name evidence="4" type="ORF">PF011_g14082</name>
</gene>
<reference evidence="7 8" key="1">
    <citation type="submission" date="2018-08" db="EMBL/GenBank/DDBJ databases">
        <title>Genomic investigation of the strawberry pathogen Phytophthora fragariae indicates pathogenicity is determined by transcriptional variation in three key races.</title>
        <authorList>
            <person name="Adams T.M."/>
            <person name="Armitage A.D."/>
            <person name="Sobczyk M.K."/>
            <person name="Bates H.J."/>
            <person name="Dunwell J.M."/>
            <person name="Nellist C.F."/>
            <person name="Harrison R.J."/>
        </authorList>
    </citation>
    <scope>NUCLEOTIDE SEQUENCE [LARGE SCALE GENOMIC DNA]</scope>
    <source>
        <strain evidence="6 8">NOV-5</strain>
        <strain evidence="5 9">NOV-71</strain>
        <strain evidence="3 7">NOV-9</strain>
        <strain evidence="4 10">SCRP245</strain>
    </source>
</reference>
<feature type="transmembrane region" description="Helical" evidence="2">
    <location>
        <begin position="279"/>
        <end position="296"/>
    </location>
</feature>
<sequence>MTPARWQCRHECGDVETAERRIHSGVRSTGKQEASDGEEHEDRGTQCAPFPLCLAAASKDLMTELCRISTGLAPGVAGSPAPSLRRVSSLPDIRSPCCVEDSRAATVPEPTSEVTATQRLHQGILKTKSSSGLRPLKLKVASRSVSIIAMSRKKLAWSTSVRPVQTKTAGQEVQDALQALFHSDYVLLAEYVECVLPLLYAVYLSVLHHLPTAAYYPHMHSLTGDKFSATLQNLLLYALIEFSSFAGVSLLLKRKFGFSPLYQLAFVLETQARALQSQLLIWVLCILQFTLVHNGVNLDVPFKKQKF</sequence>
<dbReference type="EMBL" id="QXGA01000874">
    <property type="protein sequence ID" value="KAE9137585.1"/>
    <property type="molecule type" value="Genomic_DNA"/>
</dbReference>
<evidence type="ECO:0000313" key="9">
    <source>
        <dbReference type="Proteomes" id="UP000441208"/>
    </source>
</evidence>
<evidence type="ECO:0000313" key="5">
    <source>
        <dbReference type="EMBL" id="KAE9100653.1"/>
    </source>
</evidence>
<evidence type="ECO:0000313" key="8">
    <source>
        <dbReference type="Proteomes" id="UP000440732"/>
    </source>
</evidence>
<evidence type="ECO:0000313" key="3">
    <source>
        <dbReference type="EMBL" id="KAE8936495.1"/>
    </source>
</evidence>
<evidence type="ECO:0000256" key="1">
    <source>
        <dbReference type="SAM" id="MobiDB-lite"/>
    </source>
</evidence>
<organism evidence="3 7">
    <name type="scientific">Phytophthora fragariae</name>
    <dbReference type="NCBI Taxonomy" id="53985"/>
    <lineage>
        <taxon>Eukaryota</taxon>
        <taxon>Sar</taxon>
        <taxon>Stramenopiles</taxon>
        <taxon>Oomycota</taxon>
        <taxon>Peronosporomycetes</taxon>
        <taxon>Peronosporales</taxon>
        <taxon>Peronosporaceae</taxon>
        <taxon>Phytophthora</taxon>
    </lineage>
</organism>
<keyword evidence="2" id="KW-1133">Transmembrane helix</keyword>
<proteinExistence type="predicted"/>
<evidence type="ECO:0000313" key="4">
    <source>
        <dbReference type="EMBL" id="KAE9000664.1"/>
    </source>
</evidence>
<keyword evidence="2" id="KW-0472">Membrane</keyword>
<protein>
    <submittedName>
        <fullName evidence="3">Uncharacterized protein</fullName>
    </submittedName>
</protein>
<dbReference type="EMBL" id="QXGF01000714">
    <property type="protein sequence ID" value="KAE8936495.1"/>
    <property type="molecule type" value="Genomic_DNA"/>
</dbReference>